<dbReference type="Gene3D" id="3.90.600.10">
    <property type="entry name" value="Phosphoribosylglycinamide synthetase, C-terminal domain"/>
    <property type="match status" value="1"/>
</dbReference>
<keyword evidence="10" id="KW-0464">Manganese</keyword>
<evidence type="ECO:0000256" key="13">
    <source>
        <dbReference type="ARBA" id="ARBA00042864"/>
    </source>
</evidence>
<dbReference type="SMART" id="SM01209">
    <property type="entry name" value="GARS_A"/>
    <property type="match status" value="1"/>
</dbReference>
<evidence type="ECO:0000256" key="7">
    <source>
        <dbReference type="ARBA" id="ARBA00022741"/>
    </source>
</evidence>
<dbReference type="FunFam" id="3.30.470.20:FF:000018">
    <property type="entry name" value="Trifunctional purine biosynthetic protein adenosine-3"/>
    <property type="match status" value="1"/>
</dbReference>
<evidence type="ECO:0000259" key="16">
    <source>
        <dbReference type="PROSITE" id="PS50975"/>
    </source>
</evidence>
<evidence type="ECO:0000256" key="5">
    <source>
        <dbReference type="ARBA" id="ARBA00022598"/>
    </source>
</evidence>
<dbReference type="InterPro" id="IPR020561">
    <property type="entry name" value="PRibGlycinamid_synth_ATP-grasp"/>
</dbReference>
<dbReference type="InterPro" id="IPR013815">
    <property type="entry name" value="ATP_grasp_subdomain_1"/>
</dbReference>
<evidence type="ECO:0000313" key="17">
    <source>
        <dbReference type="EMBL" id="SNS83161.1"/>
    </source>
</evidence>
<evidence type="ECO:0000256" key="11">
    <source>
        <dbReference type="ARBA" id="ARBA00038345"/>
    </source>
</evidence>
<comment type="similarity">
    <text evidence="11 14">Belongs to the GARS family.</text>
</comment>
<evidence type="ECO:0000256" key="10">
    <source>
        <dbReference type="ARBA" id="ARBA00023211"/>
    </source>
</evidence>
<proteinExistence type="inferred from homology"/>
<dbReference type="Pfam" id="PF02844">
    <property type="entry name" value="GARS_N"/>
    <property type="match status" value="1"/>
</dbReference>
<dbReference type="RefSeq" id="WP_089284290.1">
    <property type="nucleotide sequence ID" value="NZ_FZOJ01000023.1"/>
</dbReference>
<dbReference type="InterPro" id="IPR011054">
    <property type="entry name" value="Rudment_hybrid_motif"/>
</dbReference>
<dbReference type="Pfam" id="PF01071">
    <property type="entry name" value="GARS_A"/>
    <property type="match status" value="1"/>
</dbReference>
<evidence type="ECO:0000256" key="4">
    <source>
        <dbReference type="ARBA" id="ARBA00013255"/>
    </source>
</evidence>
<dbReference type="InterPro" id="IPR037123">
    <property type="entry name" value="PRibGlycinamide_synth_C_sf"/>
</dbReference>
<sequence>MKILVVGNGGREHTIVWKLSQSPQVSEIYCAPGNPGIGEISKNIDVSSEDIEKLVDFSREMSIDMTIVGPEVPLVSGIVDAFQKSGLNIIGPAKAAAQLEGSKAFAKDFMKKYNIPAAAYNEVNSYDEAVKTLQKYSFPVVIKADGLAAGKGVLICENQEEAEKALVDILLNRVFGTAGDKVVIEEFLEGIETSILCFVDGKTIVPMVSSQDHKRIYDGDQGPNTGGMGTYSPNYVYTEEIAKIVEKNILQPTLKGIQEENMDFKGILFIGLMITKEGPKVLEYNVRFGDPETQVVLPRLETDLMEIFNAMLQQKLSNIDIQWNKKGVVCVVLASGGYPGDYEKGKEISGLENIGDNTVVFHAGTAMKNGKLVTNGGRVLGVTAWAEDIETARKQAYENVEKINFEGKTYRRDIAVR</sequence>
<keyword evidence="8 14" id="KW-0658">Purine biosynthesis</keyword>
<dbReference type="Pfam" id="PF02843">
    <property type="entry name" value="GARS_C"/>
    <property type="match status" value="1"/>
</dbReference>
<evidence type="ECO:0000256" key="9">
    <source>
        <dbReference type="ARBA" id="ARBA00022840"/>
    </source>
</evidence>
<dbReference type="FunFam" id="3.90.600.10:FF:000001">
    <property type="entry name" value="Trifunctional purine biosynthetic protein adenosine-3"/>
    <property type="match status" value="1"/>
</dbReference>
<comment type="pathway">
    <text evidence="3 14">Purine metabolism; IMP biosynthesis via de novo pathway; N(1)-(5-phospho-D-ribosyl)glycinamide from 5-phospho-alpha-D-ribose 1-diphosphate: step 2/2.</text>
</comment>
<dbReference type="UniPathway" id="UPA00074">
    <property type="reaction ID" value="UER00125"/>
</dbReference>
<organism evidence="17 18">
    <name type="scientific">Anaerovirgula multivorans</name>
    <dbReference type="NCBI Taxonomy" id="312168"/>
    <lineage>
        <taxon>Bacteria</taxon>
        <taxon>Bacillati</taxon>
        <taxon>Bacillota</taxon>
        <taxon>Clostridia</taxon>
        <taxon>Peptostreptococcales</taxon>
        <taxon>Natronincolaceae</taxon>
        <taxon>Anaerovirgula</taxon>
    </lineage>
</organism>
<dbReference type="InterPro" id="IPR000115">
    <property type="entry name" value="PRibGlycinamide_synth"/>
</dbReference>
<evidence type="ECO:0000256" key="3">
    <source>
        <dbReference type="ARBA" id="ARBA00005174"/>
    </source>
</evidence>
<dbReference type="GO" id="GO:0004637">
    <property type="term" value="F:phosphoribosylamine-glycine ligase activity"/>
    <property type="evidence" value="ECO:0007669"/>
    <property type="project" value="UniProtKB-UniRule"/>
</dbReference>
<dbReference type="InterPro" id="IPR016185">
    <property type="entry name" value="PreATP-grasp_dom_sf"/>
</dbReference>
<dbReference type="SMART" id="SM01210">
    <property type="entry name" value="GARS_C"/>
    <property type="match status" value="1"/>
</dbReference>
<dbReference type="EC" id="6.3.4.13" evidence="4 14"/>
<comment type="catalytic activity">
    <reaction evidence="14">
        <text>5-phospho-beta-D-ribosylamine + glycine + ATP = N(1)-(5-phospho-beta-D-ribosyl)glycinamide + ADP + phosphate + H(+)</text>
        <dbReference type="Rhea" id="RHEA:17453"/>
        <dbReference type="ChEBI" id="CHEBI:15378"/>
        <dbReference type="ChEBI" id="CHEBI:30616"/>
        <dbReference type="ChEBI" id="CHEBI:43474"/>
        <dbReference type="ChEBI" id="CHEBI:57305"/>
        <dbReference type="ChEBI" id="CHEBI:58681"/>
        <dbReference type="ChEBI" id="CHEBI:143788"/>
        <dbReference type="ChEBI" id="CHEBI:456216"/>
        <dbReference type="EC" id="6.3.4.13"/>
    </reaction>
</comment>
<dbReference type="Proteomes" id="UP000198304">
    <property type="component" value="Unassembled WGS sequence"/>
</dbReference>
<reference evidence="17 18" key="1">
    <citation type="submission" date="2017-06" db="EMBL/GenBank/DDBJ databases">
        <authorList>
            <person name="Kim H.J."/>
            <person name="Triplett B.A."/>
        </authorList>
    </citation>
    <scope>NUCLEOTIDE SEQUENCE [LARGE SCALE GENOMIC DNA]</scope>
    <source>
        <strain evidence="17 18">SCA</strain>
    </source>
</reference>
<name>A0A239HPL5_9FIRM</name>
<dbReference type="Gene3D" id="3.30.470.20">
    <property type="entry name" value="ATP-grasp fold, B domain"/>
    <property type="match status" value="1"/>
</dbReference>
<evidence type="ECO:0000256" key="2">
    <source>
        <dbReference type="ARBA" id="ARBA00001946"/>
    </source>
</evidence>
<comment type="cofactor">
    <cofactor evidence="1">
        <name>Mn(2+)</name>
        <dbReference type="ChEBI" id="CHEBI:29035"/>
    </cofactor>
</comment>
<dbReference type="HAMAP" id="MF_00138">
    <property type="entry name" value="GARS"/>
    <property type="match status" value="1"/>
</dbReference>
<keyword evidence="18" id="KW-1185">Reference proteome</keyword>
<keyword evidence="6" id="KW-0479">Metal-binding</keyword>
<dbReference type="GO" id="GO:0005524">
    <property type="term" value="F:ATP binding"/>
    <property type="evidence" value="ECO:0007669"/>
    <property type="project" value="UniProtKB-UniRule"/>
</dbReference>
<evidence type="ECO:0000256" key="6">
    <source>
        <dbReference type="ARBA" id="ARBA00022723"/>
    </source>
</evidence>
<evidence type="ECO:0000256" key="1">
    <source>
        <dbReference type="ARBA" id="ARBA00001936"/>
    </source>
</evidence>
<keyword evidence="7 15" id="KW-0547">Nucleotide-binding</keyword>
<dbReference type="PROSITE" id="PS50975">
    <property type="entry name" value="ATP_GRASP"/>
    <property type="match status" value="1"/>
</dbReference>
<dbReference type="FunFam" id="3.40.50.20:FF:000006">
    <property type="entry name" value="Phosphoribosylamine--glycine ligase, chloroplastic"/>
    <property type="match status" value="1"/>
</dbReference>
<dbReference type="AlphaFoldDB" id="A0A239HPL5"/>
<dbReference type="PANTHER" id="PTHR43472">
    <property type="entry name" value="PHOSPHORIBOSYLAMINE--GLYCINE LIGASE"/>
    <property type="match status" value="1"/>
</dbReference>
<evidence type="ECO:0000256" key="14">
    <source>
        <dbReference type="HAMAP-Rule" id="MF_00138"/>
    </source>
</evidence>
<keyword evidence="9 15" id="KW-0067">ATP-binding</keyword>
<dbReference type="Gene3D" id="3.40.50.20">
    <property type="match status" value="1"/>
</dbReference>
<dbReference type="OrthoDB" id="9807240at2"/>
<dbReference type="NCBIfam" id="TIGR00877">
    <property type="entry name" value="purD"/>
    <property type="match status" value="1"/>
</dbReference>
<dbReference type="GO" id="GO:0046872">
    <property type="term" value="F:metal ion binding"/>
    <property type="evidence" value="ECO:0007669"/>
    <property type="project" value="UniProtKB-KW"/>
</dbReference>
<dbReference type="PANTHER" id="PTHR43472:SF1">
    <property type="entry name" value="PHOSPHORIBOSYLAMINE--GLYCINE LIGASE, CHLOROPLASTIC"/>
    <property type="match status" value="1"/>
</dbReference>
<dbReference type="GO" id="GO:0006189">
    <property type="term" value="P:'de novo' IMP biosynthetic process"/>
    <property type="evidence" value="ECO:0007669"/>
    <property type="project" value="UniProtKB-UniRule"/>
</dbReference>
<dbReference type="Gene3D" id="3.30.1490.20">
    <property type="entry name" value="ATP-grasp fold, A domain"/>
    <property type="match status" value="1"/>
</dbReference>
<dbReference type="SUPFAM" id="SSF51246">
    <property type="entry name" value="Rudiment single hybrid motif"/>
    <property type="match status" value="1"/>
</dbReference>
<evidence type="ECO:0000313" key="18">
    <source>
        <dbReference type="Proteomes" id="UP000198304"/>
    </source>
</evidence>
<comment type="cofactor">
    <cofactor evidence="2">
        <name>Mg(2+)</name>
        <dbReference type="ChEBI" id="CHEBI:18420"/>
    </cofactor>
</comment>
<dbReference type="GO" id="GO:0009113">
    <property type="term" value="P:purine nucleobase biosynthetic process"/>
    <property type="evidence" value="ECO:0007669"/>
    <property type="project" value="InterPro"/>
</dbReference>
<keyword evidence="5 14" id="KW-0436">Ligase</keyword>
<evidence type="ECO:0000256" key="8">
    <source>
        <dbReference type="ARBA" id="ARBA00022755"/>
    </source>
</evidence>
<dbReference type="InterPro" id="IPR020560">
    <property type="entry name" value="PRibGlycinamide_synth_C-dom"/>
</dbReference>
<evidence type="ECO:0000256" key="12">
    <source>
        <dbReference type="ARBA" id="ARBA00042242"/>
    </source>
</evidence>
<dbReference type="InterPro" id="IPR020562">
    <property type="entry name" value="PRibGlycinamide_synth_N"/>
</dbReference>
<dbReference type="PROSITE" id="PS00184">
    <property type="entry name" value="GARS"/>
    <property type="match status" value="1"/>
</dbReference>
<dbReference type="InterPro" id="IPR020559">
    <property type="entry name" value="PRibGlycinamide_synth_CS"/>
</dbReference>
<accession>A0A239HPL5</accession>
<gene>
    <name evidence="14" type="primary">purD</name>
    <name evidence="17" type="ORF">SAMN05446037_102312</name>
</gene>
<evidence type="ECO:0000256" key="15">
    <source>
        <dbReference type="PROSITE-ProRule" id="PRU00409"/>
    </source>
</evidence>
<dbReference type="SUPFAM" id="SSF56059">
    <property type="entry name" value="Glutathione synthetase ATP-binding domain-like"/>
    <property type="match status" value="1"/>
</dbReference>
<protein>
    <recommendedName>
        <fullName evidence="4 14">Phosphoribosylamine--glycine ligase</fullName>
        <ecNumber evidence="4 14">6.3.4.13</ecNumber>
    </recommendedName>
    <alternativeName>
        <fullName evidence="14">GARS</fullName>
    </alternativeName>
    <alternativeName>
        <fullName evidence="12 14">Glycinamide ribonucleotide synthetase</fullName>
    </alternativeName>
    <alternativeName>
        <fullName evidence="13 14">Phosphoribosylglycinamide synthetase</fullName>
    </alternativeName>
</protein>
<dbReference type="SUPFAM" id="SSF52440">
    <property type="entry name" value="PreATP-grasp domain"/>
    <property type="match status" value="1"/>
</dbReference>
<dbReference type="EMBL" id="FZOJ01000023">
    <property type="protein sequence ID" value="SNS83161.1"/>
    <property type="molecule type" value="Genomic_DNA"/>
</dbReference>
<feature type="domain" description="ATP-grasp" evidence="16">
    <location>
        <begin position="107"/>
        <end position="313"/>
    </location>
</feature>
<dbReference type="InterPro" id="IPR011761">
    <property type="entry name" value="ATP-grasp"/>
</dbReference>